<dbReference type="EMBL" id="JBJKBG010000009">
    <property type="protein sequence ID" value="KAL3724105.1"/>
    <property type="molecule type" value="Genomic_DNA"/>
</dbReference>
<dbReference type="Proteomes" id="UP001634007">
    <property type="component" value="Unassembled WGS sequence"/>
</dbReference>
<gene>
    <name evidence="1" type="ORF">ACJRO7_036170</name>
</gene>
<accession>A0ABD3JAS3</accession>
<sequence length="528" mass="58780">MDHQPDLLQPRSAQKPAVVLQYARRPRQFGCPDRRSSGNVRIPGPSVPKKTRDLPNLSQCHACGSRIDLVDGKNRLQPLYSEWRIVLLCKKCLIRVESSVVCSYCFSETSDECFRCCACKRRVHKNCFLEYKNAAPWSYSCSGLGSEFSVCVDCWLPRSMAKLNGASKRRRSGGKTDGRAVCGLGHSRLLEDGDCCVMKCLEDVVKDANCVVELKNAAACKAKEKAHKKAVVAKRAAELASEALDMVANTDESSLLACEEGGGDCDDKVVDDEELAFQLHRSMNSSPRISKNFCSVNKSCADVPRMWTYVRRAKAGASGPGNATIIGKHEKLAFQLRRSMNSSSRISGNWHSTNKSCADVRLMWTYVRRASTKELRSGNANTNGKLQFGMNEKFCEVVAPESPSPARMHDDSMINLTTTEAVDVRSSEKLEECVVKSDGDGENTGLLLEEEEGSFSNFMGSEGQFCCEHNKFTKPENEGSDVNFDRYMIKYRKRSLTLDRAPEKKFQFVYVRNHLRALCALQPASLSE</sequence>
<evidence type="ECO:0000313" key="2">
    <source>
        <dbReference type="Proteomes" id="UP001634007"/>
    </source>
</evidence>
<proteinExistence type="predicted"/>
<dbReference type="PANTHER" id="PTHR38530">
    <property type="entry name" value="OS06G0468300 PROTEIN"/>
    <property type="match status" value="1"/>
</dbReference>
<organism evidence="1 2">
    <name type="scientific">Eucalyptus globulus</name>
    <name type="common">Tasmanian blue gum</name>
    <dbReference type="NCBI Taxonomy" id="34317"/>
    <lineage>
        <taxon>Eukaryota</taxon>
        <taxon>Viridiplantae</taxon>
        <taxon>Streptophyta</taxon>
        <taxon>Embryophyta</taxon>
        <taxon>Tracheophyta</taxon>
        <taxon>Spermatophyta</taxon>
        <taxon>Magnoliopsida</taxon>
        <taxon>eudicotyledons</taxon>
        <taxon>Gunneridae</taxon>
        <taxon>Pentapetalae</taxon>
        <taxon>rosids</taxon>
        <taxon>malvids</taxon>
        <taxon>Myrtales</taxon>
        <taxon>Myrtaceae</taxon>
        <taxon>Myrtoideae</taxon>
        <taxon>Eucalypteae</taxon>
        <taxon>Eucalyptus</taxon>
    </lineage>
</organism>
<keyword evidence="2" id="KW-1185">Reference proteome</keyword>
<protein>
    <submittedName>
        <fullName evidence="1">Uncharacterized protein</fullName>
    </submittedName>
</protein>
<dbReference type="AlphaFoldDB" id="A0ABD3JAS3"/>
<evidence type="ECO:0000313" key="1">
    <source>
        <dbReference type="EMBL" id="KAL3724105.1"/>
    </source>
</evidence>
<reference evidence="1 2" key="1">
    <citation type="submission" date="2024-11" db="EMBL/GenBank/DDBJ databases">
        <title>Chromosome-level genome assembly of Eucalyptus globulus Labill. provides insights into its genome evolution.</title>
        <authorList>
            <person name="Li X."/>
        </authorList>
    </citation>
    <scope>NUCLEOTIDE SEQUENCE [LARGE SCALE GENOMIC DNA]</scope>
    <source>
        <strain evidence="1">CL2024</strain>
        <tissue evidence="1">Fresh tender leaves</tissue>
    </source>
</reference>
<name>A0ABD3JAS3_EUCGL</name>
<comment type="caution">
    <text evidence="1">The sequence shown here is derived from an EMBL/GenBank/DDBJ whole genome shotgun (WGS) entry which is preliminary data.</text>
</comment>